<evidence type="ECO:0000256" key="1">
    <source>
        <dbReference type="SAM" id="MobiDB-lite"/>
    </source>
</evidence>
<feature type="region of interest" description="Disordered" evidence="1">
    <location>
        <begin position="345"/>
        <end position="368"/>
    </location>
</feature>
<dbReference type="OrthoDB" id="5069107at2"/>
<comment type="caution">
    <text evidence="2">The sequence shown here is derived from an EMBL/GenBank/DDBJ whole genome shotgun (WGS) entry which is preliminary data.</text>
</comment>
<proteinExistence type="predicted"/>
<dbReference type="PATRIC" id="fig|273677.3.peg.2512"/>
<dbReference type="EMBL" id="JFYO01000007">
    <property type="protein sequence ID" value="EZP26199.1"/>
    <property type="molecule type" value="Genomic_DNA"/>
</dbReference>
<keyword evidence="3" id="KW-1185">Reference proteome</keyword>
<gene>
    <name evidence="2" type="ORF">BW34_02531</name>
</gene>
<organism evidence="2 3">
    <name type="scientific">Microbacterium oleivorans</name>
    <dbReference type="NCBI Taxonomy" id="273677"/>
    <lineage>
        <taxon>Bacteria</taxon>
        <taxon>Bacillati</taxon>
        <taxon>Actinomycetota</taxon>
        <taxon>Actinomycetes</taxon>
        <taxon>Micrococcales</taxon>
        <taxon>Microbacteriaceae</taxon>
        <taxon>Microbacterium</taxon>
    </lineage>
</organism>
<reference evidence="2 3" key="1">
    <citation type="submission" date="2014-03" db="EMBL/GenBank/DDBJ databases">
        <title>Draft Genome Sequences of 13 Willow Endophytes.</title>
        <authorList>
            <person name="Gan H.Y."/>
            <person name="Gan H.M."/>
            <person name="Savka M.A."/>
            <person name="Hudson A.O."/>
        </authorList>
    </citation>
    <scope>NUCLEOTIDE SEQUENCE [LARGE SCALE GENOMIC DNA]</scope>
    <source>
        <strain evidence="2 3">RIT293</strain>
    </source>
</reference>
<sequence length="368" mass="40588">MTVPAVPGDVRYPRRFEIFRLEALGDDPFLTDAEARDQYEQGRRLAVTDAGSPPTWYLDVLPGRQRFTITFYSPHKTPVREVVWEPVDGRLLRRRALEVFYPEGDPKRRVPYSQLLTVDQHWYADGVARIVRSSPIDEDVFAEIVAGEQDRLDVPEFGEWSALIAASTPADMSRFDVDAIDAAEDVARAAIAVGKPLADTARWSLPASVSTVLDTVTALTAFEPTPSLVPIIERDAAKILPVFVQGASPRQSGLDAREERRRVDELSSGLAGAFEYASGRPIPFPLDQRGDGPLAEYAASLRSANARSAQWWVLNETGVVVVRSGDEDAGDLALAVHLVPARWVSGRSGTPTGRPSADLRWSREDLRE</sequence>
<dbReference type="eggNOG" id="ENOG502ZN0Y">
    <property type="taxonomic scope" value="Bacteria"/>
</dbReference>
<dbReference type="Proteomes" id="UP000024001">
    <property type="component" value="Unassembled WGS sequence"/>
</dbReference>
<accession>A0A031FN06</accession>
<protein>
    <submittedName>
        <fullName evidence="2">Uncharacterized protein</fullName>
    </submittedName>
</protein>
<name>A0A031FN06_9MICO</name>
<evidence type="ECO:0000313" key="2">
    <source>
        <dbReference type="EMBL" id="EZP26199.1"/>
    </source>
</evidence>
<dbReference type="AlphaFoldDB" id="A0A031FN06"/>
<evidence type="ECO:0000313" key="3">
    <source>
        <dbReference type="Proteomes" id="UP000024001"/>
    </source>
</evidence>
<dbReference type="RefSeq" id="WP_036313082.1">
    <property type="nucleotide sequence ID" value="NZ_JFYO01000007.1"/>
</dbReference>